<comment type="subcellular location">
    <subcellularLocation>
        <location evidence="1 9">Cell membrane</location>
        <topology evidence="1 9">Multi-pass membrane protein</topology>
    </subcellularLocation>
</comment>
<keyword evidence="13" id="KW-1185">Reference proteome</keyword>
<evidence type="ECO:0000313" key="13">
    <source>
        <dbReference type="Proteomes" id="UP000017052"/>
    </source>
</evidence>
<comment type="subunit">
    <text evidence="9">Forms a complex with SecD. Part of the essential Sec protein translocation apparatus which comprises SecA, SecYEG and auxiliary proteins SecDF. Other proteins may also be involved.</text>
</comment>
<dbReference type="NCBIfam" id="TIGR00966">
    <property type="entry name" value="transloc_SecF"/>
    <property type="match status" value="1"/>
</dbReference>
<accession>U2QEF9</accession>
<dbReference type="GO" id="GO:0015450">
    <property type="term" value="F:protein-transporting ATPase activity"/>
    <property type="evidence" value="ECO:0007669"/>
    <property type="project" value="InterPro"/>
</dbReference>
<dbReference type="InterPro" id="IPR055344">
    <property type="entry name" value="SecD_SecF_C_bact"/>
</dbReference>
<gene>
    <name evidence="9 12" type="primary">secF</name>
    <name evidence="12" type="ORF">HMPREF0682_1812</name>
</gene>
<keyword evidence="5 9" id="KW-0653">Protein transport</keyword>
<protein>
    <recommendedName>
        <fullName evidence="9">Protein-export membrane protein SecF</fullName>
    </recommendedName>
</protein>
<dbReference type="EMBL" id="ACVN02000211">
    <property type="protein sequence ID" value="ERK54554.1"/>
    <property type="molecule type" value="Genomic_DNA"/>
</dbReference>
<keyword evidence="7 9" id="KW-0811">Translocation</keyword>
<dbReference type="GO" id="GO:0043952">
    <property type="term" value="P:protein transport by the Sec complex"/>
    <property type="evidence" value="ECO:0007669"/>
    <property type="project" value="UniProtKB-UniRule"/>
</dbReference>
<feature type="domain" description="Protein export membrane protein SecD/SecF C-terminal" evidence="11">
    <location>
        <begin position="133"/>
        <end position="325"/>
    </location>
</feature>
<reference evidence="12" key="1">
    <citation type="submission" date="2013-08" db="EMBL/GenBank/DDBJ databases">
        <authorList>
            <person name="Durkin A.S."/>
            <person name="Haft D.R."/>
            <person name="McCorrison J."/>
            <person name="Torralba M."/>
            <person name="Gillis M."/>
            <person name="Haft D.H."/>
            <person name="Methe B."/>
            <person name="Sutton G."/>
            <person name="Nelson K.E."/>
        </authorList>
    </citation>
    <scope>NUCLEOTIDE SEQUENCE [LARGE SCALE GENOMIC DNA]</scope>
    <source>
        <strain evidence="12">F0233</strain>
    </source>
</reference>
<dbReference type="RefSeq" id="WP_021797907.1">
    <property type="nucleotide sequence ID" value="NZ_ACVN02000211.1"/>
</dbReference>
<comment type="similarity">
    <text evidence="9">Belongs to the SecD/SecF family. SecF subfamily.</text>
</comment>
<dbReference type="PRINTS" id="PR01755">
    <property type="entry name" value="SECFTRNLCASE"/>
</dbReference>
<dbReference type="Pfam" id="PF02355">
    <property type="entry name" value="SecD_SecF_C"/>
    <property type="match status" value="1"/>
</dbReference>
<comment type="function">
    <text evidence="9">Part of the Sec protein translocase complex. Interacts with the SecYEG preprotein conducting channel. SecDF uses the proton motive force (PMF) to complete protein translocation after the ATP-dependent function of SecA.</text>
</comment>
<dbReference type="Gene3D" id="1.20.1640.10">
    <property type="entry name" value="Multidrug efflux transporter AcrB transmembrane domain"/>
    <property type="match status" value="1"/>
</dbReference>
<evidence type="ECO:0000256" key="2">
    <source>
        <dbReference type="ARBA" id="ARBA00022448"/>
    </source>
</evidence>
<dbReference type="InterPro" id="IPR022813">
    <property type="entry name" value="SecD/SecF_arch_bac"/>
</dbReference>
<evidence type="ECO:0000256" key="4">
    <source>
        <dbReference type="ARBA" id="ARBA00022692"/>
    </source>
</evidence>
<dbReference type="GO" id="GO:0006605">
    <property type="term" value="P:protein targeting"/>
    <property type="evidence" value="ECO:0007669"/>
    <property type="project" value="UniProtKB-UniRule"/>
</dbReference>
<name>U2QEF9_9ACTN</name>
<evidence type="ECO:0000256" key="5">
    <source>
        <dbReference type="ARBA" id="ARBA00022927"/>
    </source>
</evidence>
<dbReference type="NCBIfam" id="TIGR00916">
    <property type="entry name" value="2A0604s01"/>
    <property type="match status" value="1"/>
</dbReference>
<evidence type="ECO:0000256" key="1">
    <source>
        <dbReference type="ARBA" id="ARBA00004651"/>
    </source>
</evidence>
<feature type="transmembrane region" description="Helical" evidence="9">
    <location>
        <begin position="41"/>
        <end position="59"/>
    </location>
</feature>
<evidence type="ECO:0000256" key="9">
    <source>
        <dbReference type="HAMAP-Rule" id="MF_01464"/>
    </source>
</evidence>
<proteinExistence type="inferred from homology"/>
<dbReference type="GO" id="GO:0065002">
    <property type="term" value="P:intracellular protein transmembrane transport"/>
    <property type="evidence" value="ECO:0007669"/>
    <property type="project" value="UniProtKB-UniRule"/>
</dbReference>
<dbReference type="AlphaFoldDB" id="U2QEF9"/>
<keyword evidence="6 9" id="KW-1133">Transmembrane helix</keyword>
<feature type="transmembrane region" description="Helical" evidence="9">
    <location>
        <begin position="161"/>
        <end position="180"/>
    </location>
</feature>
<evidence type="ECO:0000256" key="7">
    <source>
        <dbReference type="ARBA" id="ARBA00023010"/>
    </source>
</evidence>
<feature type="transmembrane region" description="Helical" evidence="9">
    <location>
        <begin position="267"/>
        <end position="287"/>
    </location>
</feature>
<dbReference type="GeneID" id="95361033"/>
<dbReference type="Proteomes" id="UP000017052">
    <property type="component" value="Unassembled WGS sequence"/>
</dbReference>
<dbReference type="Pfam" id="PF07549">
    <property type="entry name" value="Sec_GG"/>
    <property type="match status" value="1"/>
</dbReference>
<dbReference type="InterPro" id="IPR005665">
    <property type="entry name" value="SecF_bac"/>
</dbReference>
<keyword evidence="8 9" id="KW-0472">Membrane</keyword>
<organism evidence="12 13">
    <name type="scientific">Propionibacterium acidifaciens F0233</name>
    <dbReference type="NCBI Taxonomy" id="553198"/>
    <lineage>
        <taxon>Bacteria</taxon>
        <taxon>Bacillati</taxon>
        <taxon>Actinomycetota</taxon>
        <taxon>Actinomycetes</taxon>
        <taxon>Propionibacteriales</taxon>
        <taxon>Propionibacteriaceae</taxon>
        <taxon>Propionibacterium</taxon>
    </lineage>
</organism>
<keyword evidence="3 9" id="KW-1003">Cell membrane</keyword>
<evidence type="ECO:0000256" key="3">
    <source>
        <dbReference type="ARBA" id="ARBA00022475"/>
    </source>
</evidence>
<evidence type="ECO:0000259" key="11">
    <source>
        <dbReference type="Pfam" id="PF02355"/>
    </source>
</evidence>
<dbReference type="InterPro" id="IPR022646">
    <property type="entry name" value="SecD/SecF_CS"/>
</dbReference>
<feature type="transmembrane region" description="Helical" evidence="9">
    <location>
        <begin position="187"/>
        <end position="207"/>
    </location>
</feature>
<evidence type="ECO:0000256" key="6">
    <source>
        <dbReference type="ARBA" id="ARBA00022989"/>
    </source>
</evidence>
<comment type="caution">
    <text evidence="12">The sequence shown here is derived from an EMBL/GenBank/DDBJ whole genome shotgun (WGS) entry which is preliminary data.</text>
</comment>
<dbReference type="PANTHER" id="PTHR30081:SF8">
    <property type="entry name" value="PROTEIN TRANSLOCASE SUBUNIT SECF"/>
    <property type="match status" value="1"/>
</dbReference>
<dbReference type="GO" id="GO:0005886">
    <property type="term" value="C:plasma membrane"/>
    <property type="evidence" value="ECO:0007669"/>
    <property type="project" value="UniProtKB-SubCell"/>
</dbReference>
<evidence type="ECO:0000313" key="12">
    <source>
        <dbReference type="EMBL" id="ERK54554.1"/>
    </source>
</evidence>
<feature type="transmembrane region" description="Helical" evidence="9">
    <location>
        <begin position="299"/>
        <end position="320"/>
    </location>
</feature>
<sequence>MSTAAATKDAPRTSEKASGNGFFHKLYTSRFSIDFVGRRRLWYTIAIAMIVVSFLAIAVRGLNLGIEFKGGSVFTVPVSQVDDGTVGRIRSAAEGSGVSDVSDAQVTTVGGGSVRVQTRSLSTDEVVQMRQALAEQVGVSSESINYQLIGPSWGSQITVKAIQALVVFLVLVGVMIWIFFRNWRMSVSALIALAHDLVITVGLYALIGFTFTPATLIGLLTILGYSLYDTVVVFDKVRENTTDITKQGRTFSQAANSAINDVLVRSINTTLLGVLPVLALLVAGVVFMGGDGPLADLGLALLLGMVTGAYSSIFIATPLFSQLREHQPDMVKHRAALANRAKRSRTRVTIATTEVDGTVSAATVSEDSAPFTTDEERPRTDDGERTRADERKSRADERKARGTGGGRSGSSGKQGRTRRSGGSGLDRRNSAGRAQPTRTTRSQRKK</sequence>
<feature type="region of interest" description="Disordered" evidence="10">
    <location>
        <begin position="359"/>
        <end position="446"/>
    </location>
</feature>
<dbReference type="OrthoDB" id="9774769at2"/>
<keyword evidence="4 9" id="KW-0812">Transmembrane</keyword>
<feature type="transmembrane region" description="Helical" evidence="9">
    <location>
        <begin position="213"/>
        <end position="234"/>
    </location>
</feature>
<dbReference type="SUPFAM" id="SSF82866">
    <property type="entry name" value="Multidrug efflux transporter AcrB transmembrane domain"/>
    <property type="match status" value="1"/>
</dbReference>
<dbReference type="PANTHER" id="PTHR30081">
    <property type="entry name" value="PROTEIN-EXPORT MEMBRANE PROTEIN SEC"/>
    <property type="match status" value="1"/>
</dbReference>
<keyword evidence="2 9" id="KW-0813">Transport</keyword>
<dbReference type="HAMAP" id="MF_01464_B">
    <property type="entry name" value="SecF_B"/>
    <property type="match status" value="1"/>
</dbReference>
<dbReference type="InterPro" id="IPR022645">
    <property type="entry name" value="SecD/SecF_bac"/>
</dbReference>
<evidence type="ECO:0000256" key="8">
    <source>
        <dbReference type="ARBA" id="ARBA00023136"/>
    </source>
</evidence>
<feature type="compositionally biased region" description="Basic and acidic residues" evidence="10">
    <location>
        <begin position="374"/>
        <end position="400"/>
    </location>
</feature>
<evidence type="ECO:0000256" key="10">
    <source>
        <dbReference type="SAM" id="MobiDB-lite"/>
    </source>
</evidence>
<dbReference type="InterPro" id="IPR048634">
    <property type="entry name" value="SecD_SecF_C"/>
</dbReference>